<dbReference type="InterPro" id="IPR036397">
    <property type="entry name" value="RNaseH_sf"/>
</dbReference>
<protein>
    <recommendedName>
        <fullName evidence="1">Integrase catalytic domain-containing protein</fullName>
    </recommendedName>
</protein>
<accession>A0ABD6EZH4</accession>
<dbReference type="Proteomes" id="UP001608902">
    <property type="component" value="Unassembled WGS sequence"/>
</dbReference>
<name>A0ABD6EZH4_9BILA</name>
<comment type="caution">
    <text evidence="2">The sequence shown here is derived from an EMBL/GenBank/DDBJ whole genome shotgun (WGS) entry which is preliminary data.</text>
</comment>
<dbReference type="PANTHER" id="PTHR47331">
    <property type="entry name" value="PHD-TYPE DOMAIN-CONTAINING PROTEIN"/>
    <property type="match status" value="1"/>
</dbReference>
<dbReference type="PROSITE" id="PS50994">
    <property type="entry name" value="INTEGRASE"/>
    <property type="match status" value="1"/>
</dbReference>
<dbReference type="Pfam" id="PF18701">
    <property type="entry name" value="DUF5641"/>
    <property type="match status" value="1"/>
</dbReference>
<gene>
    <name evidence="2" type="ORF">AB6A40_011261</name>
</gene>
<dbReference type="Pfam" id="PF17921">
    <property type="entry name" value="Integrase_H2C2"/>
    <property type="match status" value="1"/>
</dbReference>
<evidence type="ECO:0000259" key="1">
    <source>
        <dbReference type="PROSITE" id="PS50994"/>
    </source>
</evidence>
<proteinExistence type="predicted"/>
<dbReference type="InterPro" id="IPR041588">
    <property type="entry name" value="Integrase_H2C2"/>
</dbReference>
<dbReference type="Gene3D" id="3.30.420.10">
    <property type="entry name" value="Ribonuclease H-like superfamily/Ribonuclease H"/>
    <property type="match status" value="1"/>
</dbReference>
<dbReference type="EMBL" id="JBGFUD010018590">
    <property type="protein sequence ID" value="MFH4984552.1"/>
    <property type="molecule type" value="Genomic_DNA"/>
</dbReference>
<dbReference type="InterPro" id="IPR001584">
    <property type="entry name" value="Integrase_cat-core"/>
</dbReference>
<evidence type="ECO:0000313" key="2">
    <source>
        <dbReference type="EMBL" id="MFH4984552.1"/>
    </source>
</evidence>
<dbReference type="SUPFAM" id="SSF53098">
    <property type="entry name" value="Ribonuclease H-like"/>
    <property type="match status" value="1"/>
</dbReference>
<sequence>MVEAATWTLRFITKLSGNRIQFLAKMSVSGPLCAADRRVASTCLIRQAQSNLVTERDIARWDLQKDADGIWRCVGGLAMTNLPRDKKYPVFLARRSETSKLIILHSHQALMHGGVASTLAHLCSRHWIPHDRRTVRSVIQNHCLQCRRWSSRPFTLPNAPPLPAERTQRSPPFAHTAVDYFGPINVKATMGTAKRWVALLTCFATRAIHLEVDNDLSAGAFTDCFRRFIDRRGVPKVMLSDNGTNFKLTASALKEVRDYLGNQLVKWRFVTALTPWKGGLYERLVGIVKTSMRKTVGNRLLTETQLATLVTEVEAVVNQRPLNYVESDSLEVLRPIDFLVPKAVLMLSVDHSTDSDEWMPEAPSTRIALLRQWSRTQQYLEQFWKAWQISYLAMLRERARSIHAGPHRQTKRAPHVGEVVLVREANVPRGMWKLGQVTKTPMGTGDVIRSAEVCTASGRTILCPVSLLYPLEVSSDADARSAKKVETSTQVRRVTRSMTRGNPQVGEAYLPPVLPPL</sequence>
<evidence type="ECO:0000313" key="3">
    <source>
        <dbReference type="Proteomes" id="UP001608902"/>
    </source>
</evidence>
<keyword evidence="3" id="KW-1185">Reference proteome</keyword>
<dbReference type="AlphaFoldDB" id="A0ABD6EZH4"/>
<feature type="domain" description="Integrase catalytic" evidence="1">
    <location>
        <begin position="168"/>
        <end position="343"/>
    </location>
</feature>
<organism evidence="2 3">
    <name type="scientific">Gnathostoma spinigerum</name>
    <dbReference type="NCBI Taxonomy" id="75299"/>
    <lineage>
        <taxon>Eukaryota</taxon>
        <taxon>Metazoa</taxon>
        <taxon>Ecdysozoa</taxon>
        <taxon>Nematoda</taxon>
        <taxon>Chromadorea</taxon>
        <taxon>Rhabditida</taxon>
        <taxon>Spirurina</taxon>
        <taxon>Gnathostomatomorpha</taxon>
        <taxon>Gnathostomatoidea</taxon>
        <taxon>Gnathostomatidae</taxon>
        <taxon>Gnathostoma</taxon>
    </lineage>
</organism>
<dbReference type="InterPro" id="IPR012337">
    <property type="entry name" value="RNaseH-like_sf"/>
</dbReference>
<reference evidence="2 3" key="1">
    <citation type="submission" date="2024-08" db="EMBL/GenBank/DDBJ databases">
        <title>Gnathostoma spinigerum genome.</title>
        <authorList>
            <person name="Gonzalez-Bertolin B."/>
            <person name="Monzon S."/>
            <person name="Zaballos A."/>
            <person name="Jimenez P."/>
            <person name="Dekumyoy P."/>
            <person name="Varona S."/>
            <person name="Cuesta I."/>
            <person name="Sumanam S."/>
            <person name="Adisakwattana P."/>
            <person name="Gasser R.B."/>
            <person name="Hernandez-Gonzalez A."/>
            <person name="Young N.D."/>
            <person name="Perteguer M.J."/>
        </authorList>
    </citation>
    <scope>NUCLEOTIDE SEQUENCE [LARGE SCALE GENOMIC DNA]</scope>
    <source>
        <strain evidence="2">AL3</strain>
        <tissue evidence="2">Liver</tissue>
    </source>
</reference>
<dbReference type="InterPro" id="IPR040676">
    <property type="entry name" value="DUF5641"/>
</dbReference>